<dbReference type="PANTHER" id="PTHR10182:SF3">
    <property type="entry name" value="PROTEIN MO25"/>
    <property type="match status" value="1"/>
</dbReference>
<dbReference type="EMBL" id="JBFOLJ010000028">
    <property type="protein sequence ID" value="KAL2458589.1"/>
    <property type="molecule type" value="Genomic_DNA"/>
</dbReference>
<dbReference type="AlphaFoldDB" id="A0ABD1P662"/>
<accession>A0ABD1P662</accession>
<keyword evidence="3" id="KW-1185">Reference proteome</keyword>
<evidence type="ECO:0000313" key="2">
    <source>
        <dbReference type="EMBL" id="KAL2458589.1"/>
    </source>
</evidence>
<dbReference type="InterPro" id="IPR011989">
    <property type="entry name" value="ARM-like"/>
</dbReference>
<dbReference type="Pfam" id="PF08569">
    <property type="entry name" value="Mo25"/>
    <property type="match status" value="1"/>
</dbReference>
<dbReference type="Gene3D" id="1.25.10.10">
    <property type="entry name" value="Leucine-rich Repeat Variant"/>
    <property type="match status" value="1"/>
</dbReference>
<dbReference type="PANTHER" id="PTHR10182">
    <property type="entry name" value="CALCIUM-BINDING PROTEIN 39-RELATED"/>
    <property type="match status" value="1"/>
</dbReference>
<name>A0ABD1P662_9LAMI</name>
<dbReference type="InterPro" id="IPR016024">
    <property type="entry name" value="ARM-type_fold"/>
</dbReference>
<sequence>MDQVSQLTLEICNEDVISLFVHKLSILGWEARKNLVHSWSILLKQKVDSVFCCVRYMENHLELLDFLVVCYDNKEIALNCGNVLRECIKFPTLAKNVSQDLLTKHPPAVSEFPTTHYNEQGIPIPVLSDLKYDEQRKQGG</sequence>
<reference evidence="3" key="1">
    <citation type="submission" date="2024-07" db="EMBL/GenBank/DDBJ databases">
        <title>Two chromosome-level genome assemblies of Korean endemic species Abeliophyllum distichum and Forsythia ovata (Oleaceae).</title>
        <authorList>
            <person name="Jang H."/>
        </authorList>
    </citation>
    <scope>NUCLEOTIDE SEQUENCE [LARGE SCALE GENOMIC DNA]</scope>
</reference>
<evidence type="ECO:0000256" key="1">
    <source>
        <dbReference type="ARBA" id="ARBA00011012"/>
    </source>
</evidence>
<dbReference type="Proteomes" id="UP001604277">
    <property type="component" value="Unassembled WGS sequence"/>
</dbReference>
<comment type="similarity">
    <text evidence="1">Belongs to the Mo25 family.</text>
</comment>
<evidence type="ECO:0000313" key="3">
    <source>
        <dbReference type="Proteomes" id="UP001604277"/>
    </source>
</evidence>
<organism evidence="2 3">
    <name type="scientific">Forsythia ovata</name>
    <dbReference type="NCBI Taxonomy" id="205694"/>
    <lineage>
        <taxon>Eukaryota</taxon>
        <taxon>Viridiplantae</taxon>
        <taxon>Streptophyta</taxon>
        <taxon>Embryophyta</taxon>
        <taxon>Tracheophyta</taxon>
        <taxon>Spermatophyta</taxon>
        <taxon>Magnoliopsida</taxon>
        <taxon>eudicotyledons</taxon>
        <taxon>Gunneridae</taxon>
        <taxon>Pentapetalae</taxon>
        <taxon>asterids</taxon>
        <taxon>lamiids</taxon>
        <taxon>Lamiales</taxon>
        <taxon>Oleaceae</taxon>
        <taxon>Forsythieae</taxon>
        <taxon>Forsythia</taxon>
    </lineage>
</organism>
<comment type="caution">
    <text evidence="2">The sequence shown here is derived from an EMBL/GenBank/DDBJ whole genome shotgun (WGS) entry which is preliminary data.</text>
</comment>
<protein>
    <submittedName>
        <fullName evidence="2">Mo25 family protein</fullName>
    </submittedName>
</protein>
<dbReference type="InterPro" id="IPR013878">
    <property type="entry name" value="Mo25"/>
</dbReference>
<gene>
    <name evidence="2" type="ORF">Fot_55619</name>
</gene>
<dbReference type="SUPFAM" id="SSF48371">
    <property type="entry name" value="ARM repeat"/>
    <property type="match status" value="1"/>
</dbReference>
<proteinExistence type="inferred from homology"/>